<dbReference type="EMBL" id="CP025066">
    <property type="protein sequence ID" value="AUX08313.1"/>
    <property type="molecule type" value="Genomic_DNA"/>
</dbReference>
<evidence type="ECO:0000313" key="2">
    <source>
        <dbReference type="Proteomes" id="UP000263012"/>
    </source>
</evidence>
<dbReference type="Proteomes" id="UP000263012">
    <property type="component" value="Chromosome"/>
</dbReference>
<evidence type="ECO:0000313" key="1">
    <source>
        <dbReference type="EMBL" id="AUX08313.1"/>
    </source>
</evidence>
<protein>
    <submittedName>
        <fullName evidence="1">Uncharacterized protein</fullName>
    </submittedName>
</protein>
<gene>
    <name evidence="1" type="ORF">AArcSl_0663</name>
</gene>
<dbReference type="InterPro" id="IPR011856">
    <property type="entry name" value="tRNA_endonuc-like_dom_sf"/>
</dbReference>
<dbReference type="GO" id="GO:0003676">
    <property type="term" value="F:nucleic acid binding"/>
    <property type="evidence" value="ECO:0007669"/>
    <property type="project" value="InterPro"/>
</dbReference>
<sequence>MPCADCGNPLIVCNEYNDLRCPYCLDLDIEDPEIIHEKIERDRDRLKDENLVQLIQEYSKDHLLLYLIERLNITATGLYENRRIDHSLFSYLNYLIKIILPVDSDEFGDEYLDRDHDSLDQDIELLVQSQAEVVNALNQIEEDFRLCLNYPVPPVNDDFVFSEYDLRDTEYRQCYFRNLRSLMGGKEEYVEYFDEASTELRNFDWPGFSEDESLREFAETSYEFILPMLFIASADEIVGDTYTTFPPDNVSVHKIDELLEGLDQRFVDDEGNVVLQDSTLAVTAEEELDEIGQEVFPENWGDVKQSLVISKNNLDAHPFLFKLDLEEVVREVSGRPPITREVTRIVYPRFYAKILRFQIFPLLQNGDKPSGNEILNDIAVERGEEFEKNVYRYLSSQGFDSYYSAELPGVESSEIDVIAVDSDEDELWFIECKYLQPVIQMNALEGIQNLNEKFDHKVFNVEADAYEGSPTGLPFPEKVQQWNESDVEDRFTWIDPDGESSISERYPPTWKEYEARMMVVSNLCPSYSVKEGVEFYTDMELVQLLHGELDLATPVHEMV</sequence>
<dbReference type="KEGG" id="hdf:AArcSl_0663"/>
<proteinExistence type="predicted"/>
<keyword evidence="2" id="KW-1185">Reference proteome</keyword>
<dbReference type="InterPro" id="IPR011335">
    <property type="entry name" value="Restrct_endonuc-II-like"/>
</dbReference>
<organism evidence="1 2">
    <name type="scientific">Halalkaliarchaeum desulfuricum</name>
    <dbReference type="NCBI Taxonomy" id="2055893"/>
    <lineage>
        <taxon>Archaea</taxon>
        <taxon>Methanobacteriati</taxon>
        <taxon>Methanobacteriota</taxon>
        <taxon>Stenosarchaea group</taxon>
        <taxon>Halobacteria</taxon>
        <taxon>Halobacteriales</taxon>
        <taxon>Haloferacaceae</taxon>
        <taxon>Halalkaliarchaeum</taxon>
    </lineage>
</organism>
<accession>A0A343TGU1</accession>
<dbReference type="Gene3D" id="3.40.1350.10">
    <property type="match status" value="1"/>
</dbReference>
<name>A0A343TGU1_9EURY</name>
<dbReference type="AlphaFoldDB" id="A0A343TGU1"/>
<dbReference type="SUPFAM" id="SSF52980">
    <property type="entry name" value="Restriction endonuclease-like"/>
    <property type="match status" value="1"/>
</dbReference>
<reference evidence="2" key="1">
    <citation type="submission" date="2017-11" db="EMBL/GenBank/DDBJ databases">
        <title>Phenotypic and genomic properties of facultatively anaerobic sulfur-reducing natronoarchaea from hypersaline soda lakes.</title>
        <authorList>
            <person name="Sorokin D.Y."/>
            <person name="Kublanov I.V."/>
            <person name="Roman P."/>
            <person name="Sinninghe Damste J.S."/>
            <person name="Golyshin P.N."/>
            <person name="Rojo D."/>
            <person name="Ciordia S."/>
            <person name="Mena M.D.C."/>
            <person name="Ferrer M."/>
            <person name="Messina E."/>
            <person name="Smedile F."/>
            <person name="La Spada G."/>
            <person name="La Cono V."/>
            <person name="Yakimov M.M."/>
        </authorList>
    </citation>
    <scope>NUCLEOTIDE SEQUENCE [LARGE SCALE GENOMIC DNA]</scope>
    <source>
        <strain evidence="2">AArc-Sl</strain>
    </source>
</reference>